<accession>A0A317PTR0</accession>
<dbReference type="Pfam" id="PF02654">
    <property type="entry name" value="CobS"/>
    <property type="match status" value="1"/>
</dbReference>
<evidence type="ECO:0000256" key="10">
    <source>
        <dbReference type="ARBA" id="ARBA00022692"/>
    </source>
</evidence>
<gene>
    <name evidence="19" type="primary">cobS</name>
    <name evidence="20" type="ORF">DFR52_1011218</name>
</gene>
<keyword evidence="12 19" id="KW-1133">Transmembrane helix</keyword>
<keyword evidence="11 19" id="KW-0460">Magnesium</keyword>
<comment type="caution">
    <text evidence="20">The sequence shown here is derived from an EMBL/GenBank/DDBJ whole genome shotgun (WGS) entry which is preliminary data.</text>
</comment>
<comment type="catalytic activity">
    <reaction evidence="17 19">
        <text>alpha-ribazole + adenosylcob(III)inamide-GDP = adenosylcob(III)alamin + GMP + H(+)</text>
        <dbReference type="Rhea" id="RHEA:16049"/>
        <dbReference type="ChEBI" id="CHEBI:10329"/>
        <dbReference type="ChEBI" id="CHEBI:15378"/>
        <dbReference type="ChEBI" id="CHEBI:18408"/>
        <dbReference type="ChEBI" id="CHEBI:58115"/>
        <dbReference type="ChEBI" id="CHEBI:60487"/>
        <dbReference type="EC" id="2.7.8.26"/>
    </reaction>
</comment>
<protein>
    <recommendedName>
        <fullName evidence="6 19">Adenosylcobinamide-GDP ribazoletransferase</fullName>
        <ecNumber evidence="5 19">2.7.8.26</ecNumber>
    </recommendedName>
    <alternativeName>
        <fullName evidence="16 19">Cobalamin synthase</fullName>
    </alternativeName>
    <alternativeName>
        <fullName evidence="15 19">Cobalamin-5'-phosphate synthase</fullName>
    </alternativeName>
</protein>
<evidence type="ECO:0000256" key="16">
    <source>
        <dbReference type="ARBA" id="ARBA00032853"/>
    </source>
</evidence>
<evidence type="ECO:0000256" key="5">
    <source>
        <dbReference type="ARBA" id="ARBA00013200"/>
    </source>
</evidence>
<organism evidence="20 21">
    <name type="scientific">Hoeflea marina</name>
    <dbReference type="NCBI Taxonomy" id="274592"/>
    <lineage>
        <taxon>Bacteria</taxon>
        <taxon>Pseudomonadati</taxon>
        <taxon>Pseudomonadota</taxon>
        <taxon>Alphaproteobacteria</taxon>
        <taxon>Hyphomicrobiales</taxon>
        <taxon>Rhizobiaceae</taxon>
        <taxon>Hoeflea</taxon>
    </lineage>
</organism>
<dbReference type="EC" id="2.7.8.26" evidence="5 19"/>
<evidence type="ECO:0000256" key="15">
    <source>
        <dbReference type="ARBA" id="ARBA00032605"/>
    </source>
</evidence>
<evidence type="ECO:0000256" key="18">
    <source>
        <dbReference type="ARBA" id="ARBA00049504"/>
    </source>
</evidence>
<comment type="pathway">
    <text evidence="3 19">Cofactor biosynthesis; adenosylcobalamin biosynthesis; adenosylcobalamin from cob(II)yrinate a,c-diamide: step 7/7.</text>
</comment>
<keyword evidence="13 19" id="KW-0472">Membrane</keyword>
<dbReference type="GO" id="GO:0051073">
    <property type="term" value="F:adenosylcobinamide-GDP ribazoletransferase activity"/>
    <property type="evidence" value="ECO:0007669"/>
    <property type="project" value="UniProtKB-UniRule"/>
</dbReference>
<dbReference type="EMBL" id="QGTR01000001">
    <property type="protein sequence ID" value="PWW04519.1"/>
    <property type="molecule type" value="Genomic_DNA"/>
</dbReference>
<keyword evidence="21" id="KW-1185">Reference proteome</keyword>
<evidence type="ECO:0000256" key="4">
    <source>
        <dbReference type="ARBA" id="ARBA00010561"/>
    </source>
</evidence>
<dbReference type="PANTHER" id="PTHR34148">
    <property type="entry name" value="ADENOSYLCOBINAMIDE-GDP RIBAZOLETRANSFERASE"/>
    <property type="match status" value="1"/>
</dbReference>
<feature type="transmembrane region" description="Helical" evidence="19">
    <location>
        <begin position="67"/>
        <end position="84"/>
    </location>
</feature>
<dbReference type="OrthoDB" id="9794626at2"/>
<evidence type="ECO:0000256" key="9">
    <source>
        <dbReference type="ARBA" id="ARBA00022679"/>
    </source>
</evidence>
<dbReference type="NCBIfam" id="TIGR00317">
    <property type="entry name" value="cobS"/>
    <property type="match status" value="1"/>
</dbReference>
<dbReference type="Proteomes" id="UP000246352">
    <property type="component" value="Unassembled WGS sequence"/>
</dbReference>
<evidence type="ECO:0000256" key="17">
    <source>
        <dbReference type="ARBA" id="ARBA00048623"/>
    </source>
</evidence>
<dbReference type="HAMAP" id="MF_00719">
    <property type="entry name" value="CobS"/>
    <property type="match status" value="1"/>
</dbReference>
<dbReference type="GO" id="GO:0008818">
    <property type="term" value="F:cobalamin 5'-phosphate synthase activity"/>
    <property type="evidence" value="ECO:0007669"/>
    <property type="project" value="UniProtKB-UniRule"/>
</dbReference>
<keyword evidence="10 19" id="KW-0812">Transmembrane</keyword>
<dbReference type="GO" id="GO:0005886">
    <property type="term" value="C:plasma membrane"/>
    <property type="evidence" value="ECO:0007669"/>
    <property type="project" value="UniProtKB-SubCell"/>
</dbReference>
<feature type="transmembrane region" description="Helical" evidence="19">
    <location>
        <begin position="143"/>
        <end position="164"/>
    </location>
</feature>
<evidence type="ECO:0000256" key="14">
    <source>
        <dbReference type="ARBA" id="ARBA00025228"/>
    </source>
</evidence>
<reference evidence="20 21" key="1">
    <citation type="submission" date="2018-05" db="EMBL/GenBank/DDBJ databases">
        <title>Genomic Encyclopedia of Type Strains, Phase IV (KMG-IV): sequencing the most valuable type-strain genomes for metagenomic binning, comparative biology and taxonomic classification.</title>
        <authorList>
            <person name="Goeker M."/>
        </authorList>
    </citation>
    <scope>NUCLEOTIDE SEQUENCE [LARGE SCALE GENOMIC DNA]</scope>
    <source>
        <strain evidence="20 21">DSM 16791</strain>
    </source>
</reference>
<evidence type="ECO:0000256" key="19">
    <source>
        <dbReference type="HAMAP-Rule" id="MF_00719"/>
    </source>
</evidence>
<evidence type="ECO:0000256" key="1">
    <source>
        <dbReference type="ARBA" id="ARBA00001946"/>
    </source>
</evidence>
<dbReference type="InterPro" id="IPR003805">
    <property type="entry name" value="CobS"/>
</dbReference>
<feature type="transmembrane region" description="Helical" evidence="19">
    <location>
        <begin position="40"/>
        <end position="61"/>
    </location>
</feature>
<evidence type="ECO:0000256" key="7">
    <source>
        <dbReference type="ARBA" id="ARBA00022475"/>
    </source>
</evidence>
<comment type="catalytic activity">
    <reaction evidence="18 19">
        <text>alpha-ribazole 5'-phosphate + adenosylcob(III)inamide-GDP = adenosylcob(III)alamin 5'-phosphate + GMP + H(+)</text>
        <dbReference type="Rhea" id="RHEA:23560"/>
        <dbReference type="ChEBI" id="CHEBI:15378"/>
        <dbReference type="ChEBI" id="CHEBI:57918"/>
        <dbReference type="ChEBI" id="CHEBI:58115"/>
        <dbReference type="ChEBI" id="CHEBI:60487"/>
        <dbReference type="ChEBI" id="CHEBI:60493"/>
        <dbReference type="EC" id="2.7.8.26"/>
    </reaction>
</comment>
<keyword evidence="7 19" id="KW-1003">Cell membrane</keyword>
<proteinExistence type="inferred from homology"/>
<comment type="function">
    <text evidence="14 19">Joins adenosylcobinamide-GDP and alpha-ribazole to generate adenosylcobalamin (Ado-cobalamin). Also synthesizes adenosylcobalamin 5'-phosphate from adenosylcobinamide-GDP and alpha-ribazole 5'-phosphate.</text>
</comment>
<evidence type="ECO:0000256" key="12">
    <source>
        <dbReference type="ARBA" id="ARBA00022989"/>
    </source>
</evidence>
<evidence type="ECO:0000256" key="11">
    <source>
        <dbReference type="ARBA" id="ARBA00022842"/>
    </source>
</evidence>
<feature type="transmembrane region" description="Helical" evidence="19">
    <location>
        <begin position="114"/>
        <end position="137"/>
    </location>
</feature>
<evidence type="ECO:0000256" key="6">
    <source>
        <dbReference type="ARBA" id="ARBA00015850"/>
    </source>
</evidence>
<evidence type="ECO:0000313" key="21">
    <source>
        <dbReference type="Proteomes" id="UP000246352"/>
    </source>
</evidence>
<dbReference type="AlphaFoldDB" id="A0A317PTR0"/>
<keyword evidence="9 19" id="KW-0808">Transferase</keyword>
<evidence type="ECO:0000256" key="8">
    <source>
        <dbReference type="ARBA" id="ARBA00022573"/>
    </source>
</evidence>
<name>A0A317PTR0_9HYPH</name>
<comment type="similarity">
    <text evidence="4 19">Belongs to the CobS family.</text>
</comment>
<feature type="transmembrane region" description="Helical" evidence="19">
    <location>
        <begin position="208"/>
        <end position="226"/>
    </location>
</feature>
<evidence type="ECO:0000256" key="13">
    <source>
        <dbReference type="ARBA" id="ARBA00023136"/>
    </source>
</evidence>
<evidence type="ECO:0000256" key="2">
    <source>
        <dbReference type="ARBA" id="ARBA00004651"/>
    </source>
</evidence>
<evidence type="ECO:0000313" key="20">
    <source>
        <dbReference type="EMBL" id="PWW04519.1"/>
    </source>
</evidence>
<dbReference type="PANTHER" id="PTHR34148:SF1">
    <property type="entry name" value="ADENOSYLCOBINAMIDE-GDP RIBAZOLETRANSFERASE"/>
    <property type="match status" value="1"/>
</dbReference>
<sequence>MNHSDLLDDIARSAGFLSRLPMPSRHFAGHDGQLSRAVRMFPVAGLLIALPAALLTALLAGLGANPALTALLALGVLIGVTGALHEDGLADSADAFGAGGDRTRMLAIMKDSRIGSYGALALILSLALRAVSMTILIAVLPWWLSALVILAVAAASRAAMVWHWDDLRPARENGVAVSVGEPEGDAARLAVGIGAAVLVLTGALAHTLVASLLTLGVAAAVTYGWSRLAEARIGGHSGDTIGATQQLTEIAALATLALLL</sequence>
<comment type="subcellular location">
    <subcellularLocation>
        <location evidence="2 19">Cell membrane</location>
        <topology evidence="2 19">Multi-pass membrane protein</topology>
    </subcellularLocation>
</comment>
<evidence type="ECO:0000256" key="3">
    <source>
        <dbReference type="ARBA" id="ARBA00004663"/>
    </source>
</evidence>
<comment type="cofactor">
    <cofactor evidence="1 19">
        <name>Mg(2+)</name>
        <dbReference type="ChEBI" id="CHEBI:18420"/>
    </cofactor>
</comment>
<keyword evidence="8 19" id="KW-0169">Cobalamin biosynthesis</keyword>
<dbReference type="UniPathway" id="UPA00148">
    <property type="reaction ID" value="UER00238"/>
</dbReference>
<dbReference type="GO" id="GO:0009236">
    <property type="term" value="P:cobalamin biosynthetic process"/>
    <property type="evidence" value="ECO:0007669"/>
    <property type="project" value="UniProtKB-UniRule"/>
</dbReference>